<name>A0A8T8LME8_9EURY</name>
<evidence type="ECO:0000313" key="3">
    <source>
        <dbReference type="EMBL" id="QUO47641.1"/>
    </source>
</evidence>
<feature type="transmembrane region" description="Helical" evidence="2">
    <location>
        <begin position="245"/>
        <end position="265"/>
    </location>
</feature>
<feature type="compositionally biased region" description="Low complexity" evidence="1">
    <location>
        <begin position="290"/>
        <end position="302"/>
    </location>
</feature>
<evidence type="ECO:0000256" key="1">
    <source>
        <dbReference type="SAM" id="MobiDB-lite"/>
    </source>
</evidence>
<dbReference type="Proteomes" id="UP000679341">
    <property type="component" value="Chromosome"/>
</dbReference>
<dbReference type="GeneID" id="64828656"/>
<organism evidence="3 4">
    <name type="scientific">Halorubrum ruber</name>
    <dbReference type="NCBI Taxonomy" id="2982524"/>
    <lineage>
        <taxon>Archaea</taxon>
        <taxon>Methanobacteriati</taxon>
        <taxon>Methanobacteriota</taxon>
        <taxon>Stenosarchaea group</taxon>
        <taxon>Halobacteria</taxon>
        <taxon>Halobacteriales</taxon>
        <taxon>Haloferacaceae</taxon>
        <taxon>Halorubrum</taxon>
    </lineage>
</organism>
<sequence>MTASSPIPLDAFATELESFDSDAFAALVAETYAATADGVEVDGPRVTVSEGNRRTELLAVAAGDRGVPDVSDDPNFPVDAVVVASDSLDGLGSELDADRVTPADLRERLLYAVPPADANAIADRLLGVPVRSEAYDAAGSDAGTAESDAADDEGDGETDIDGDESGGDGAAAEDGAATGAVAAGVTDADTAPSPTDRTAGDSAGDSRTLDRPSDAAAGSAPSGEATATEAATADAPSDRRSPRTVLAAVAVVALLVAAAGAGFAAGTAGIGGLGGVAGVGDGGPTDPAATDSDGTGSTNGSDDGSEASTEDGDTGNTVSVADGDPTGEAERNTALSPTCERSALQVVQIQMNALRYNDNETNDGIRTLRAFASPRNKELVGSTGEYVELFETPLYAPMLTYDTAEYSVPEIADGAASVEVVTRENGSVTGRYEFRLVRVGGGTGESDSSLGDVDDCWMTDAVAASTE</sequence>
<feature type="compositionally biased region" description="Low complexity" evidence="1">
    <location>
        <begin position="137"/>
        <end position="147"/>
    </location>
</feature>
<feature type="region of interest" description="Disordered" evidence="1">
    <location>
        <begin position="281"/>
        <end position="337"/>
    </location>
</feature>
<feature type="region of interest" description="Disordered" evidence="1">
    <location>
        <begin position="137"/>
        <end position="241"/>
    </location>
</feature>
<dbReference type="EMBL" id="CP073695">
    <property type="protein sequence ID" value="QUO47641.1"/>
    <property type="molecule type" value="Genomic_DNA"/>
</dbReference>
<dbReference type="KEGG" id="hss:J7656_13910"/>
<proteinExistence type="predicted"/>
<keyword evidence="4" id="KW-1185">Reference proteome</keyword>
<feature type="compositionally biased region" description="Acidic residues" evidence="1">
    <location>
        <begin position="148"/>
        <end position="166"/>
    </location>
</feature>
<accession>A0A8T8LME8</accession>
<dbReference type="OrthoDB" id="242411at2157"/>
<feature type="compositionally biased region" description="Low complexity" evidence="1">
    <location>
        <begin position="170"/>
        <end position="191"/>
    </location>
</feature>
<keyword evidence="2" id="KW-0472">Membrane</keyword>
<keyword evidence="2" id="KW-1133">Transmembrane helix</keyword>
<dbReference type="AlphaFoldDB" id="A0A8T8LME8"/>
<protein>
    <submittedName>
        <fullName evidence="3">Uncharacterized protein</fullName>
    </submittedName>
</protein>
<dbReference type="PANTHER" id="PTHR35716">
    <property type="entry name" value="OS05G0574700 PROTEIN-RELATED"/>
    <property type="match status" value="1"/>
</dbReference>
<evidence type="ECO:0000313" key="4">
    <source>
        <dbReference type="Proteomes" id="UP000679341"/>
    </source>
</evidence>
<reference evidence="3 4" key="1">
    <citation type="submission" date="2021-03" db="EMBL/GenBank/DDBJ databases">
        <title>Halorubrum sodomense MBLA0099, Whole genome shotgun sequencing.</title>
        <authorList>
            <person name="Seo M.-J."/>
            <person name="Cho E.-S."/>
            <person name="Hwang C.Y."/>
        </authorList>
    </citation>
    <scope>NUCLEOTIDE SEQUENCE [LARGE SCALE GENOMIC DNA]</scope>
    <source>
        <strain evidence="3 4">MBLA0099</strain>
    </source>
</reference>
<keyword evidence="2" id="KW-0812">Transmembrane</keyword>
<feature type="compositionally biased region" description="Low complexity" evidence="1">
    <location>
        <begin position="215"/>
        <end position="235"/>
    </location>
</feature>
<gene>
    <name evidence="3" type="ORF">J7656_13910</name>
</gene>
<feature type="compositionally biased region" description="Acidic residues" evidence="1">
    <location>
        <begin position="303"/>
        <end position="313"/>
    </location>
</feature>
<dbReference type="RefSeq" id="WP_211553610.1">
    <property type="nucleotide sequence ID" value="NZ_CP073695.1"/>
</dbReference>
<evidence type="ECO:0000256" key="2">
    <source>
        <dbReference type="SAM" id="Phobius"/>
    </source>
</evidence>